<proteinExistence type="inferred from homology"/>
<dbReference type="PANTHER" id="PTHR30309:SF0">
    <property type="entry name" value="GLYCEROL-3-PHOSPHATE ACYLTRANSFERASE-RELATED"/>
    <property type="match status" value="1"/>
</dbReference>
<dbReference type="EMBL" id="PCWK01000021">
    <property type="protein sequence ID" value="PIR02622.1"/>
    <property type="molecule type" value="Genomic_DNA"/>
</dbReference>
<dbReference type="AlphaFoldDB" id="A0A2H0N142"/>
<evidence type="ECO:0000256" key="9">
    <source>
        <dbReference type="ARBA" id="ARBA00023264"/>
    </source>
</evidence>
<keyword evidence="3" id="KW-0808">Transferase</keyword>
<name>A0A2H0N142_9BACT</name>
<feature type="transmembrane region" description="Helical" evidence="10">
    <location>
        <begin position="84"/>
        <end position="101"/>
    </location>
</feature>
<evidence type="ECO:0000256" key="5">
    <source>
        <dbReference type="ARBA" id="ARBA00022989"/>
    </source>
</evidence>
<dbReference type="PANTHER" id="PTHR30309">
    <property type="entry name" value="INNER MEMBRANE PROTEIN YGIH"/>
    <property type="match status" value="1"/>
</dbReference>
<evidence type="ECO:0000256" key="4">
    <source>
        <dbReference type="ARBA" id="ARBA00022692"/>
    </source>
</evidence>
<keyword evidence="1" id="KW-1003">Cell membrane</keyword>
<dbReference type="Proteomes" id="UP000231139">
    <property type="component" value="Unassembled WGS sequence"/>
</dbReference>
<evidence type="ECO:0000256" key="3">
    <source>
        <dbReference type="ARBA" id="ARBA00022679"/>
    </source>
</evidence>
<evidence type="ECO:0000256" key="7">
    <source>
        <dbReference type="ARBA" id="ARBA00023136"/>
    </source>
</evidence>
<dbReference type="GO" id="GO:0008654">
    <property type="term" value="P:phospholipid biosynthetic process"/>
    <property type="evidence" value="ECO:0007669"/>
    <property type="project" value="UniProtKB-KW"/>
</dbReference>
<evidence type="ECO:0000313" key="12">
    <source>
        <dbReference type="Proteomes" id="UP000231139"/>
    </source>
</evidence>
<dbReference type="HAMAP" id="MF_01043">
    <property type="entry name" value="PlsY"/>
    <property type="match status" value="1"/>
</dbReference>
<dbReference type="SMART" id="SM01207">
    <property type="entry name" value="G3P_acyltransf"/>
    <property type="match status" value="1"/>
</dbReference>
<evidence type="ECO:0000256" key="1">
    <source>
        <dbReference type="ARBA" id="ARBA00022475"/>
    </source>
</evidence>
<evidence type="ECO:0000256" key="8">
    <source>
        <dbReference type="ARBA" id="ARBA00023209"/>
    </source>
</evidence>
<organism evidence="11 12">
    <name type="scientific">Candidatus Nealsonbacteria bacterium CG11_big_fil_rev_8_21_14_0_20_35_11</name>
    <dbReference type="NCBI Taxonomy" id="1974713"/>
    <lineage>
        <taxon>Bacteria</taxon>
        <taxon>Candidatus Nealsoniibacteriota</taxon>
    </lineage>
</organism>
<feature type="transmembrane region" description="Helical" evidence="10">
    <location>
        <begin position="132"/>
        <end position="150"/>
    </location>
</feature>
<sequence>MTNFFLISLIAYLIGSFPTAYLITKKLTGKDIRKIGSGNIGATNAFRALKEVGKKKLALIVFLMVLVVDMAKGAGSIFLAQKFFPENLIPILILTSFFVVLGHNYSIFLKFTGGRGAACLMGVLVYLKPVSLLVWGLPVLFCAIPAQIILEKMGKVEKINWKKPFEVLMMVIGKQMAGRMAGLILAPIPLYFYNPQIFLLVAAGTILLLIKNIPRFEGYFREIHG</sequence>
<dbReference type="Pfam" id="PF02660">
    <property type="entry name" value="G3P_acyltransf"/>
    <property type="match status" value="1"/>
</dbReference>
<feature type="non-terminal residue" evidence="11">
    <location>
        <position position="225"/>
    </location>
</feature>
<feature type="transmembrane region" description="Helical" evidence="10">
    <location>
        <begin position="57"/>
        <end position="78"/>
    </location>
</feature>
<keyword evidence="4 10" id="KW-0812">Transmembrane</keyword>
<keyword evidence="9" id="KW-1208">Phospholipid metabolism</keyword>
<protein>
    <submittedName>
        <fullName evidence="11">Uncharacterized protein</fullName>
    </submittedName>
</protein>
<dbReference type="GO" id="GO:0005886">
    <property type="term" value="C:plasma membrane"/>
    <property type="evidence" value="ECO:0007669"/>
    <property type="project" value="InterPro"/>
</dbReference>
<dbReference type="InterPro" id="IPR003811">
    <property type="entry name" value="G3P_acylTferase_PlsY"/>
</dbReference>
<keyword evidence="5 10" id="KW-1133">Transmembrane helix</keyword>
<evidence type="ECO:0000256" key="6">
    <source>
        <dbReference type="ARBA" id="ARBA00023098"/>
    </source>
</evidence>
<feature type="transmembrane region" description="Helical" evidence="10">
    <location>
        <begin position="197"/>
        <end position="214"/>
    </location>
</feature>
<gene>
    <name evidence="11" type="ORF">COV62_00980</name>
</gene>
<feature type="transmembrane region" description="Helical" evidence="10">
    <location>
        <begin position="6"/>
        <end position="24"/>
    </location>
</feature>
<evidence type="ECO:0000256" key="2">
    <source>
        <dbReference type="ARBA" id="ARBA00022516"/>
    </source>
</evidence>
<accession>A0A2H0N142</accession>
<keyword evidence="8" id="KW-0594">Phospholipid biosynthesis</keyword>
<dbReference type="GO" id="GO:0043772">
    <property type="term" value="F:acyl-phosphate glycerol-3-phosphate acyltransferase activity"/>
    <property type="evidence" value="ECO:0007669"/>
    <property type="project" value="InterPro"/>
</dbReference>
<comment type="caution">
    <text evidence="11">The sequence shown here is derived from an EMBL/GenBank/DDBJ whole genome shotgun (WGS) entry which is preliminary data.</text>
</comment>
<evidence type="ECO:0000256" key="10">
    <source>
        <dbReference type="SAM" id="Phobius"/>
    </source>
</evidence>
<keyword evidence="7 10" id="KW-0472">Membrane</keyword>
<keyword evidence="6" id="KW-0443">Lipid metabolism</keyword>
<evidence type="ECO:0000313" key="11">
    <source>
        <dbReference type="EMBL" id="PIR02622.1"/>
    </source>
</evidence>
<keyword evidence="2" id="KW-0444">Lipid biosynthesis</keyword>
<reference evidence="11 12" key="1">
    <citation type="submission" date="2017-09" db="EMBL/GenBank/DDBJ databases">
        <title>Depth-based differentiation of microbial function through sediment-hosted aquifers and enrichment of novel symbionts in the deep terrestrial subsurface.</title>
        <authorList>
            <person name="Probst A.J."/>
            <person name="Ladd B."/>
            <person name="Jarett J.K."/>
            <person name="Geller-Mcgrath D.E."/>
            <person name="Sieber C.M."/>
            <person name="Emerson J.B."/>
            <person name="Anantharaman K."/>
            <person name="Thomas B.C."/>
            <person name="Malmstrom R."/>
            <person name="Stieglmeier M."/>
            <person name="Klingl A."/>
            <person name="Woyke T."/>
            <person name="Ryan C.M."/>
            <person name="Banfield J.F."/>
        </authorList>
    </citation>
    <scope>NUCLEOTIDE SEQUENCE [LARGE SCALE GENOMIC DNA]</scope>
    <source>
        <strain evidence="11">CG11_big_fil_rev_8_21_14_0_20_35_11</strain>
    </source>
</reference>